<dbReference type="PANTHER" id="PTHR30466">
    <property type="entry name" value="FLAVIN REDUCTASE"/>
    <property type="match status" value="1"/>
</dbReference>
<sequence>MKRMKFLKDIEKLKCLFSRRCPQMVGIHFHTMPPRLGGIGASKDKLVVHNGDFHSLMRHVPQPVVVVTTANMIDGGKGYLKRGITCSSFTSVSINPPIISFCMKIPSRMHNLLQETKQFAVHVLNQNQVKYGLHFSKPVQDDINQFHLVPHELTPQGIPVICGAAGVLHCMAHSVHNVGDHAVWYGSVTQTNVHQSDIHPLLYFKRSFRSVGDEAFMNAFEERTLPFEDWTHEAHLRMAWNYIMKYGEQAEPYIKNGIQRYNEQNKHLISTGYHETVTKFYIHMVTYAINISSNPDITFEEFLTEHPYLTDRNLLFEYYTKECISSKHAANEFMEPDIQQLP</sequence>
<dbReference type="SMART" id="SM00903">
    <property type="entry name" value="Flavin_Reduct"/>
    <property type="match status" value="1"/>
</dbReference>
<dbReference type="Gene3D" id="2.30.110.10">
    <property type="entry name" value="Electron Transport, Fmn-binding Protein, Chain A"/>
    <property type="match status" value="1"/>
</dbReference>
<evidence type="ECO:0000256" key="1">
    <source>
        <dbReference type="ARBA" id="ARBA00023002"/>
    </source>
</evidence>
<dbReference type="PANTHER" id="PTHR30466:SF1">
    <property type="entry name" value="FMN REDUCTASE (NADH) RUTF"/>
    <property type="match status" value="1"/>
</dbReference>
<dbReference type="Pfam" id="PF01613">
    <property type="entry name" value="Flavin_Reduct"/>
    <property type="match status" value="1"/>
</dbReference>
<comment type="caution">
    <text evidence="2">The sequence shown here is derived from an EMBL/GenBank/DDBJ whole genome shotgun (WGS) entry which is preliminary data.</text>
</comment>
<dbReference type="Proteomes" id="UP000749559">
    <property type="component" value="Unassembled WGS sequence"/>
</dbReference>
<dbReference type="OrthoDB" id="2015405at2759"/>
<dbReference type="GO" id="GO:0010181">
    <property type="term" value="F:FMN binding"/>
    <property type="evidence" value="ECO:0007669"/>
    <property type="project" value="InterPro"/>
</dbReference>
<name>A0A8J1U7G1_OWEFU</name>
<reference evidence="2" key="1">
    <citation type="submission" date="2022-03" db="EMBL/GenBank/DDBJ databases">
        <authorList>
            <person name="Martin C."/>
        </authorList>
    </citation>
    <scope>NUCLEOTIDE SEQUENCE</scope>
</reference>
<evidence type="ECO:0000313" key="3">
    <source>
        <dbReference type="Proteomes" id="UP000749559"/>
    </source>
</evidence>
<protein>
    <submittedName>
        <fullName evidence="2">Uncharacterized protein</fullName>
    </submittedName>
</protein>
<accession>A0A8J1U7G1</accession>
<dbReference type="InterPro" id="IPR050268">
    <property type="entry name" value="NADH-dep_flavin_reductase"/>
</dbReference>
<dbReference type="InterPro" id="IPR012349">
    <property type="entry name" value="Split_barrel_FMN-bd"/>
</dbReference>
<dbReference type="GO" id="GO:0042602">
    <property type="term" value="F:riboflavin reductase (NADPH) activity"/>
    <property type="evidence" value="ECO:0007669"/>
    <property type="project" value="TreeGrafter"/>
</dbReference>
<evidence type="ECO:0000313" key="2">
    <source>
        <dbReference type="EMBL" id="CAH1794338.1"/>
    </source>
</evidence>
<keyword evidence="1" id="KW-0560">Oxidoreductase</keyword>
<gene>
    <name evidence="2" type="ORF">OFUS_LOCUS19049</name>
</gene>
<dbReference type="InterPro" id="IPR002563">
    <property type="entry name" value="Flavin_Rdtase-like_dom"/>
</dbReference>
<dbReference type="EMBL" id="CAIIXF020000009">
    <property type="protein sequence ID" value="CAH1794338.1"/>
    <property type="molecule type" value="Genomic_DNA"/>
</dbReference>
<keyword evidence="3" id="KW-1185">Reference proteome</keyword>
<proteinExistence type="predicted"/>
<dbReference type="SUPFAM" id="SSF50475">
    <property type="entry name" value="FMN-binding split barrel"/>
    <property type="match status" value="1"/>
</dbReference>
<organism evidence="2 3">
    <name type="scientific">Owenia fusiformis</name>
    <name type="common">Polychaete worm</name>
    <dbReference type="NCBI Taxonomy" id="6347"/>
    <lineage>
        <taxon>Eukaryota</taxon>
        <taxon>Metazoa</taxon>
        <taxon>Spiralia</taxon>
        <taxon>Lophotrochozoa</taxon>
        <taxon>Annelida</taxon>
        <taxon>Polychaeta</taxon>
        <taxon>Sedentaria</taxon>
        <taxon>Canalipalpata</taxon>
        <taxon>Sabellida</taxon>
        <taxon>Oweniida</taxon>
        <taxon>Oweniidae</taxon>
        <taxon>Owenia</taxon>
    </lineage>
</organism>
<dbReference type="AlphaFoldDB" id="A0A8J1U7G1"/>